<feature type="domain" description="Peptidase A1" evidence="5">
    <location>
        <begin position="1"/>
        <end position="360"/>
    </location>
</feature>
<comment type="similarity">
    <text evidence="1 2">Belongs to the peptidase A1 family.</text>
</comment>
<keyword evidence="7" id="KW-1185">Reference proteome</keyword>
<protein>
    <submittedName>
        <fullName evidence="6">Aspartic proteinase-like protein 1</fullName>
    </submittedName>
</protein>
<evidence type="ECO:0000313" key="7">
    <source>
        <dbReference type="Proteomes" id="UP001180020"/>
    </source>
</evidence>
<gene>
    <name evidence="6" type="ORF">QJS10_CPA03g02315</name>
</gene>
<accession>A0AAV9F7W6</accession>
<evidence type="ECO:0000256" key="1">
    <source>
        <dbReference type="ARBA" id="ARBA00007447"/>
    </source>
</evidence>
<dbReference type="InterPro" id="IPR001969">
    <property type="entry name" value="Aspartic_peptidase_AS"/>
</dbReference>
<sequence>MASLSLFVILTLCWGTHRIFGDERKTFGFEIHHRFSDPVRRWWAERSGGDSLPEKGTVEYYAHLAFRDRVFRGRRLSDADPTVSFSEGNGTFRINDLGFLHYAVVTLGTPNSTFLVALDTGSDLFWVPCDCQQCAPPPMLVAGNGNVQTGSFLDAAAPNGLFGLGMEKISVPSILAKAGVISDSFSMCFGKDGLGRISFGDKGSSDQGETPFNVNQLHPSYNVSVTGLIVGGTSVGANFDALVDSGTSFTCLADPAYSLLTEDFNSLARDERYMPDSKIPFDYCYLSSANKTASIPSISLSMKGGDVFPATGAIIFVPVNAGVVYCLGVVKSPNLNIIGQNFMTGLRIVFDRERVILGWKKFNCYDVEDSSTLPINPRNSSAPPVPSVGQNNYTPQATESNENQTQVSVLPRPENYAPHESLSHRSTT</sequence>
<proteinExistence type="inferred from homology"/>
<feature type="compositionally biased region" description="Polar residues" evidence="3">
    <location>
        <begin position="373"/>
        <end position="408"/>
    </location>
</feature>
<organism evidence="6 7">
    <name type="scientific">Acorus calamus</name>
    <name type="common">Sweet flag</name>
    <dbReference type="NCBI Taxonomy" id="4465"/>
    <lineage>
        <taxon>Eukaryota</taxon>
        <taxon>Viridiplantae</taxon>
        <taxon>Streptophyta</taxon>
        <taxon>Embryophyta</taxon>
        <taxon>Tracheophyta</taxon>
        <taxon>Spermatophyta</taxon>
        <taxon>Magnoliopsida</taxon>
        <taxon>Liliopsida</taxon>
        <taxon>Acoraceae</taxon>
        <taxon>Acorus</taxon>
    </lineage>
</organism>
<dbReference type="Pfam" id="PF00026">
    <property type="entry name" value="Asp"/>
    <property type="match status" value="1"/>
</dbReference>
<name>A0AAV9F7W6_ACOCL</name>
<feature type="signal peptide" evidence="4">
    <location>
        <begin position="1"/>
        <end position="21"/>
    </location>
</feature>
<dbReference type="Gene3D" id="2.40.70.10">
    <property type="entry name" value="Acid Proteases"/>
    <property type="match status" value="3"/>
</dbReference>
<dbReference type="InterPro" id="IPR033121">
    <property type="entry name" value="PEPTIDASE_A1"/>
</dbReference>
<keyword evidence="4" id="KW-0732">Signal</keyword>
<evidence type="ECO:0000256" key="2">
    <source>
        <dbReference type="RuleBase" id="RU000454"/>
    </source>
</evidence>
<dbReference type="PANTHER" id="PTHR13683">
    <property type="entry name" value="ASPARTYL PROTEASES"/>
    <property type="match status" value="1"/>
</dbReference>
<evidence type="ECO:0000256" key="4">
    <source>
        <dbReference type="SAM" id="SignalP"/>
    </source>
</evidence>
<dbReference type="PROSITE" id="PS00141">
    <property type="entry name" value="ASP_PROTEASE"/>
    <property type="match status" value="2"/>
</dbReference>
<dbReference type="AlphaFoldDB" id="A0AAV9F7W6"/>
<dbReference type="GO" id="GO:0006508">
    <property type="term" value="P:proteolysis"/>
    <property type="evidence" value="ECO:0007669"/>
    <property type="project" value="UniProtKB-KW"/>
</dbReference>
<dbReference type="PRINTS" id="PR00792">
    <property type="entry name" value="PEPSIN"/>
</dbReference>
<dbReference type="InterPro" id="IPR001461">
    <property type="entry name" value="Aspartic_peptidase_A1"/>
</dbReference>
<keyword evidence="2" id="KW-0064">Aspartyl protease</keyword>
<evidence type="ECO:0000256" key="3">
    <source>
        <dbReference type="SAM" id="MobiDB-lite"/>
    </source>
</evidence>
<dbReference type="GO" id="GO:0004190">
    <property type="term" value="F:aspartic-type endopeptidase activity"/>
    <property type="evidence" value="ECO:0007669"/>
    <property type="project" value="UniProtKB-KW"/>
</dbReference>
<dbReference type="PROSITE" id="PS51767">
    <property type="entry name" value="PEPTIDASE_A1"/>
    <property type="match status" value="1"/>
</dbReference>
<feature type="region of interest" description="Disordered" evidence="3">
    <location>
        <begin position="373"/>
        <end position="428"/>
    </location>
</feature>
<evidence type="ECO:0000313" key="6">
    <source>
        <dbReference type="EMBL" id="KAK1321784.1"/>
    </source>
</evidence>
<reference evidence="6" key="2">
    <citation type="submission" date="2023-06" db="EMBL/GenBank/DDBJ databases">
        <authorList>
            <person name="Ma L."/>
            <person name="Liu K.-W."/>
            <person name="Li Z."/>
            <person name="Hsiao Y.-Y."/>
            <person name="Qi Y."/>
            <person name="Fu T."/>
            <person name="Tang G."/>
            <person name="Zhang D."/>
            <person name="Sun W.-H."/>
            <person name="Liu D.-K."/>
            <person name="Li Y."/>
            <person name="Chen G.-Z."/>
            <person name="Liu X.-D."/>
            <person name="Liao X.-Y."/>
            <person name="Jiang Y.-T."/>
            <person name="Yu X."/>
            <person name="Hao Y."/>
            <person name="Huang J."/>
            <person name="Zhao X.-W."/>
            <person name="Ke S."/>
            <person name="Chen Y.-Y."/>
            <person name="Wu W.-L."/>
            <person name="Hsu J.-L."/>
            <person name="Lin Y.-F."/>
            <person name="Huang M.-D."/>
            <person name="Li C.-Y."/>
            <person name="Huang L."/>
            <person name="Wang Z.-W."/>
            <person name="Zhao X."/>
            <person name="Zhong W.-Y."/>
            <person name="Peng D.-H."/>
            <person name="Ahmad S."/>
            <person name="Lan S."/>
            <person name="Zhang J.-S."/>
            <person name="Tsai W.-C."/>
            <person name="Van De Peer Y."/>
            <person name="Liu Z.-J."/>
        </authorList>
    </citation>
    <scope>NUCLEOTIDE SEQUENCE</scope>
    <source>
        <strain evidence="6">CP</strain>
        <tissue evidence="6">Leaves</tissue>
    </source>
</reference>
<dbReference type="Proteomes" id="UP001180020">
    <property type="component" value="Unassembled WGS sequence"/>
</dbReference>
<dbReference type="InterPro" id="IPR032799">
    <property type="entry name" value="TAXi_C"/>
</dbReference>
<dbReference type="InterPro" id="IPR021109">
    <property type="entry name" value="Peptidase_aspartic_dom_sf"/>
</dbReference>
<feature type="chain" id="PRO_5043798963" evidence="4">
    <location>
        <begin position="22"/>
        <end position="428"/>
    </location>
</feature>
<dbReference type="FunFam" id="2.40.70.10:FF:000014">
    <property type="entry name" value="Aspartyl protease family protein 1"/>
    <property type="match status" value="1"/>
</dbReference>
<comment type="caution">
    <text evidence="6">The sequence shown here is derived from an EMBL/GenBank/DDBJ whole genome shotgun (WGS) entry which is preliminary data.</text>
</comment>
<dbReference type="SUPFAM" id="SSF50630">
    <property type="entry name" value="Acid proteases"/>
    <property type="match status" value="1"/>
</dbReference>
<dbReference type="EMBL" id="JAUJYO010000003">
    <property type="protein sequence ID" value="KAK1321784.1"/>
    <property type="molecule type" value="Genomic_DNA"/>
</dbReference>
<keyword evidence="2" id="KW-0645">Protease</keyword>
<reference evidence="6" key="1">
    <citation type="journal article" date="2023" name="Nat. Commun.">
        <title>Diploid and tetraploid genomes of Acorus and the evolution of monocots.</title>
        <authorList>
            <person name="Ma L."/>
            <person name="Liu K.W."/>
            <person name="Li Z."/>
            <person name="Hsiao Y.Y."/>
            <person name="Qi Y."/>
            <person name="Fu T."/>
            <person name="Tang G.D."/>
            <person name="Zhang D."/>
            <person name="Sun W.H."/>
            <person name="Liu D.K."/>
            <person name="Li Y."/>
            <person name="Chen G.Z."/>
            <person name="Liu X.D."/>
            <person name="Liao X.Y."/>
            <person name="Jiang Y.T."/>
            <person name="Yu X."/>
            <person name="Hao Y."/>
            <person name="Huang J."/>
            <person name="Zhao X.W."/>
            <person name="Ke S."/>
            <person name="Chen Y.Y."/>
            <person name="Wu W.L."/>
            <person name="Hsu J.L."/>
            <person name="Lin Y.F."/>
            <person name="Huang M.D."/>
            <person name="Li C.Y."/>
            <person name="Huang L."/>
            <person name="Wang Z.W."/>
            <person name="Zhao X."/>
            <person name="Zhong W.Y."/>
            <person name="Peng D.H."/>
            <person name="Ahmad S."/>
            <person name="Lan S."/>
            <person name="Zhang J.S."/>
            <person name="Tsai W.C."/>
            <person name="Van de Peer Y."/>
            <person name="Liu Z.J."/>
        </authorList>
    </citation>
    <scope>NUCLEOTIDE SEQUENCE</scope>
    <source>
        <strain evidence="6">CP</strain>
    </source>
</reference>
<keyword evidence="2" id="KW-0378">Hydrolase</keyword>
<dbReference type="PANTHER" id="PTHR13683:SF232">
    <property type="entry name" value="OS09G0542100 PROTEIN"/>
    <property type="match status" value="1"/>
</dbReference>
<dbReference type="Pfam" id="PF14541">
    <property type="entry name" value="TAXi_C"/>
    <property type="match status" value="1"/>
</dbReference>
<evidence type="ECO:0000259" key="5">
    <source>
        <dbReference type="PROSITE" id="PS51767"/>
    </source>
</evidence>